<feature type="chain" id="PRO_5023922571" description="Elongation factor P" evidence="1">
    <location>
        <begin position="21"/>
        <end position="108"/>
    </location>
</feature>
<protein>
    <recommendedName>
        <fullName evidence="4">Elongation factor P</fullName>
    </recommendedName>
</protein>
<feature type="signal peptide" evidence="1">
    <location>
        <begin position="1"/>
        <end position="20"/>
    </location>
</feature>
<reference evidence="2 3" key="1">
    <citation type="submission" date="2019-09" db="EMBL/GenBank/DDBJ databases">
        <authorList>
            <person name="Park J.-S."/>
            <person name="Choi H.-J."/>
        </authorList>
    </citation>
    <scope>NUCLEOTIDE SEQUENCE [LARGE SCALE GENOMIC DNA]</scope>
    <source>
        <strain evidence="2 3">176SS1-4</strain>
    </source>
</reference>
<evidence type="ECO:0000256" key="1">
    <source>
        <dbReference type="SAM" id="SignalP"/>
    </source>
</evidence>
<name>A0A5J5GEW7_9RHOB</name>
<dbReference type="AlphaFoldDB" id="A0A5J5GEW7"/>
<evidence type="ECO:0000313" key="3">
    <source>
        <dbReference type="Proteomes" id="UP000326554"/>
    </source>
</evidence>
<keyword evidence="1" id="KW-0732">Signal</keyword>
<dbReference type="RefSeq" id="WP_150445733.1">
    <property type="nucleotide sequence ID" value="NZ_VYQE01000004.1"/>
</dbReference>
<organism evidence="2 3">
    <name type="scientific">Histidinibacterium aquaticum</name>
    <dbReference type="NCBI Taxonomy" id="2613962"/>
    <lineage>
        <taxon>Bacteria</taxon>
        <taxon>Pseudomonadati</taxon>
        <taxon>Pseudomonadota</taxon>
        <taxon>Alphaproteobacteria</taxon>
        <taxon>Rhodobacterales</taxon>
        <taxon>Paracoccaceae</taxon>
        <taxon>Histidinibacterium</taxon>
    </lineage>
</organism>
<dbReference type="EMBL" id="VYQE01000004">
    <property type="protein sequence ID" value="KAA9006715.1"/>
    <property type="molecule type" value="Genomic_DNA"/>
</dbReference>
<keyword evidence="3" id="KW-1185">Reference proteome</keyword>
<dbReference type="Proteomes" id="UP000326554">
    <property type="component" value="Unassembled WGS sequence"/>
</dbReference>
<proteinExistence type="predicted"/>
<comment type="caution">
    <text evidence="2">The sequence shown here is derived from an EMBL/GenBank/DDBJ whole genome shotgun (WGS) entry which is preliminary data.</text>
</comment>
<sequence length="108" mass="11560">MRTLSILALGLCLSAGTARAESYFVCLEPFETGSAVSLGTVVSEGDGVIELYDFHAGEMGEMLAEVPVHAGANRVRAHSMQEINDDLFARLVVDGEVVATHIYRACDD</sequence>
<evidence type="ECO:0000313" key="2">
    <source>
        <dbReference type="EMBL" id="KAA9006715.1"/>
    </source>
</evidence>
<accession>A0A5J5GEW7</accession>
<gene>
    <name evidence="2" type="ORF">F3S47_13100</name>
</gene>
<evidence type="ECO:0008006" key="4">
    <source>
        <dbReference type="Google" id="ProtNLM"/>
    </source>
</evidence>